<dbReference type="EMBL" id="CVVU01000215">
    <property type="protein sequence ID" value="CRP30673.1"/>
    <property type="molecule type" value="Genomic_DNA"/>
</dbReference>
<comment type="similarity">
    <text evidence="1">Belongs to the bacterial solute-binding protein 3 family.</text>
</comment>
<protein>
    <submittedName>
        <fullName evidence="2">Cystine transporter subunit</fullName>
    </submittedName>
</protein>
<proteinExistence type="inferred from homology"/>
<accession>A0A072ZSC5</accession>
<dbReference type="Proteomes" id="UP000045039">
    <property type="component" value="Unassembled WGS sequence"/>
</dbReference>
<dbReference type="AlphaFoldDB" id="A0A072ZSC5"/>
<dbReference type="eggNOG" id="COG0834">
    <property type="taxonomic scope" value="Bacteria"/>
</dbReference>
<reference evidence="3" key="1">
    <citation type="submission" date="2015-06" db="EMBL/GenBank/DDBJ databases">
        <authorList>
            <person name="Radhakrishnan Rajesh"/>
            <person name="Underwood Anthony"/>
            <person name="Al-Shahib Ali"/>
        </authorList>
    </citation>
    <scope>NUCLEOTIDE SEQUENCE [LARGE SCALE GENOMIC DNA]</scope>
    <source>
        <strain evidence="3">P19_London_7_VIM_2_05_10</strain>
    </source>
</reference>
<dbReference type="PANTHER" id="PTHR35936:SF6">
    <property type="entry name" value="AMINO ACID ABC TRANSPORTER SUBSTRATE-BINDING PAAT FAMILY PROTEIN"/>
    <property type="match status" value="1"/>
</dbReference>
<evidence type="ECO:0000313" key="3">
    <source>
        <dbReference type="Proteomes" id="UP000045039"/>
    </source>
</evidence>
<dbReference type="Gene3D" id="3.40.190.10">
    <property type="entry name" value="Periplasmic binding protein-like II"/>
    <property type="match status" value="2"/>
</dbReference>
<organism evidence="2 3">
    <name type="scientific">Pseudomonas aeruginosa</name>
    <dbReference type="NCBI Taxonomy" id="287"/>
    <lineage>
        <taxon>Bacteria</taxon>
        <taxon>Pseudomonadati</taxon>
        <taxon>Pseudomonadota</taxon>
        <taxon>Gammaproteobacteria</taxon>
        <taxon>Pseudomonadales</taxon>
        <taxon>Pseudomonadaceae</taxon>
        <taxon>Pseudomonas</taxon>
    </lineage>
</organism>
<evidence type="ECO:0000256" key="1">
    <source>
        <dbReference type="ARBA" id="ARBA00010333"/>
    </source>
</evidence>
<dbReference type="PANTHER" id="PTHR35936">
    <property type="entry name" value="MEMBRANE-BOUND LYTIC MUREIN TRANSGLYCOSYLASE F"/>
    <property type="match status" value="1"/>
</dbReference>
<comment type="caution">
    <text evidence="2">The sequence shown here is derived from an EMBL/GenBank/DDBJ whole genome shotgun (WGS) entry which is preliminary data.</text>
</comment>
<gene>
    <name evidence="2" type="ORF">PAERUG_P19_London_7_VIM_2_05_10_04053</name>
</gene>
<sequence>MRRRSLGLCILLGVGQAFAGELRWGFSPADGMPYVDIVDHQLQGGFTRQLGERVAQRLGLSLRFVETPNRRIDGFMASGHIHVICNSNPGWDSKPERYHWSPALFEEQDVLLQRDDRPAIRDFAELRGKTLGTSLGYVYADDLMQAFAAGEIRREDTRDLASRVQMLKRSRLDAAVDMRRPLLYLTRQHPELGLSVSPLVLQSYRMHCIYGGQLPVPVESMDRVLDEMVRDGSIGRLLENSLQAPQEP</sequence>
<dbReference type="SUPFAM" id="SSF53850">
    <property type="entry name" value="Periplasmic binding protein-like II"/>
    <property type="match status" value="1"/>
</dbReference>
<evidence type="ECO:0000313" key="2">
    <source>
        <dbReference type="EMBL" id="CRP30673.1"/>
    </source>
</evidence>
<dbReference type="RefSeq" id="WP_003143488.1">
    <property type="nucleotide sequence ID" value="NZ_BAABSN010000006.1"/>
</dbReference>
<name>A0A072ZSC5_PSEAI</name>